<dbReference type="AlphaFoldDB" id="A0A2X0LME7"/>
<reference evidence="2" key="1">
    <citation type="submission" date="2016-10" db="EMBL/GenBank/DDBJ databases">
        <authorList>
            <person name="Jeantristanb JTB J.-T."/>
            <person name="Ricardo R."/>
        </authorList>
    </citation>
    <scope>NUCLEOTIDE SEQUENCE [LARGE SCALE GENOMIC DNA]</scope>
</reference>
<evidence type="ECO:0000313" key="2">
    <source>
        <dbReference type="Proteomes" id="UP000249723"/>
    </source>
</evidence>
<protein>
    <submittedName>
        <fullName evidence="1">BZ3500_MvSof-1268-A1-R1_Chr8-1g10049 protein</fullName>
    </submittedName>
</protein>
<accession>A0A2X0LME7</accession>
<dbReference type="Proteomes" id="UP000249723">
    <property type="component" value="Unassembled WGS sequence"/>
</dbReference>
<organism evidence="1 2">
    <name type="scientific">Microbotryum saponariae</name>
    <dbReference type="NCBI Taxonomy" id="289078"/>
    <lineage>
        <taxon>Eukaryota</taxon>
        <taxon>Fungi</taxon>
        <taxon>Dikarya</taxon>
        <taxon>Basidiomycota</taxon>
        <taxon>Pucciniomycotina</taxon>
        <taxon>Microbotryomycetes</taxon>
        <taxon>Microbotryales</taxon>
        <taxon>Microbotryaceae</taxon>
        <taxon>Microbotryum</taxon>
    </lineage>
</organism>
<proteinExistence type="predicted"/>
<evidence type="ECO:0000313" key="1">
    <source>
        <dbReference type="EMBL" id="SCZ96167.1"/>
    </source>
</evidence>
<keyword evidence="2" id="KW-1185">Reference proteome</keyword>
<dbReference type="EMBL" id="FMWP01000087">
    <property type="protein sequence ID" value="SCZ96167.1"/>
    <property type="molecule type" value="Genomic_DNA"/>
</dbReference>
<name>A0A2X0LME7_9BASI</name>
<sequence>MKNAVNQVKIIRYLKTLRPAPAVFDQLYYVSDVVIAKSDQCISTYLFDQLYYVSDVVIAKSDE</sequence>
<gene>
    <name evidence="1" type="ORF">BZ3500_MVSOF-1268-A1-R1_CHR8-1G10049</name>
</gene>